<proteinExistence type="predicted"/>
<dbReference type="Proteomes" id="UP001529510">
    <property type="component" value="Unassembled WGS sequence"/>
</dbReference>
<dbReference type="EMBL" id="JAMKFB020000020">
    <property type="protein sequence ID" value="KAL0163690.1"/>
    <property type="molecule type" value="Genomic_DNA"/>
</dbReference>
<gene>
    <name evidence="1" type="ORF">M9458_039443</name>
</gene>
<sequence>DLSLAVFPGVRPTSGPMSNYVTLAPPVGQVVNSVMSFLREQAFFSQRSQDTQPLLREARLQDPAVQ</sequence>
<comment type="caution">
    <text evidence="1">The sequence shown here is derived from an EMBL/GenBank/DDBJ whole genome shotgun (WGS) entry which is preliminary data.</text>
</comment>
<dbReference type="AlphaFoldDB" id="A0ABD0NR21"/>
<evidence type="ECO:0000313" key="2">
    <source>
        <dbReference type="Proteomes" id="UP001529510"/>
    </source>
</evidence>
<evidence type="ECO:0000313" key="1">
    <source>
        <dbReference type="EMBL" id="KAL0163690.1"/>
    </source>
</evidence>
<organism evidence="1 2">
    <name type="scientific">Cirrhinus mrigala</name>
    <name type="common">Mrigala</name>
    <dbReference type="NCBI Taxonomy" id="683832"/>
    <lineage>
        <taxon>Eukaryota</taxon>
        <taxon>Metazoa</taxon>
        <taxon>Chordata</taxon>
        <taxon>Craniata</taxon>
        <taxon>Vertebrata</taxon>
        <taxon>Euteleostomi</taxon>
        <taxon>Actinopterygii</taxon>
        <taxon>Neopterygii</taxon>
        <taxon>Teleostei</taxon>
        <taxon>Ostariophysi</taxon>
        <taxon>Cypriniformes</taxon>
        <taxon>Cyprinidae</taxon>
        <taxon>Labeoninae</taxon>
        <taxon>Labeonini</taxon>
        <taxon>Cirrhinus</taxon>
    </lineage>
</organism>
<keyword evidence="2" id="KW-1185">Reference proteome</keyword>
<reference evidence="1 2" key="1">
    <citation type="submission" date="2024-05" db="EMBL/GenBank/DDBJ databases">
        <title>Genome sequencing and assembly of Indian major carp, Cirrhinus mrigala (Hamilton, 1822).</title>
        <authorList>
            <person name="Mohindra V."/>
            <person name="Chowdhury L.M."/>
            <person name="Lal K."/>
            <person name="Jena J.K."/>
        </authorList>
    </citation>
    <scope>NUCLEOTIDE SEQUENCE [LARGE SCALE GENOMIC DNA]</scope>
    <source>
        <strain evidence="1">CM1030</strain>
        <tissue evidence="1">Blood</tissue>
    </source>
</reference>
<protein>
    <submittedName>
        <fullName evidence="1">Uncharacterized protein</fullName>
    </submittedName>
</protein>
<feature type="non-terminal residue" evidence="1">
    <location>
        <position position="66"/>
    </location>
</feature>
<accession>A0ABD0NR21</accession>
<feature type="non-terminal residue" evidence="1">
    <location>
        <position position="1"/>
    </location>
</feature>
<name>A0ABD0NR21_CIRMR</name>